<protein>
    <recommendedName>
        <fullName evidence="6">MYND-type domain-containing protein</fullName>
    </recommendedName>
</protein>
<accession>A0A1E7F766</accession>
<dbReference type="OrthoDB" id="193263at2759"/>
<evidence type="ECO:0000256" key="1">
    <source>
        <dbReference type="ARBA" id="ARBA00022723"/>
    </source>
</evidence>
<dbReference type="Pfam" id="PF01753">
    <property type="entry name" value="zf-MYND"/>
    <property type="match status" value="1"/>
</dbReference>
<feature type="domain" description="MYND-type" evidence="6">
    <location>
        <begin position="20"/>
        <end position="61"/>
    </location>
</feature>
<sequence length="335" mass="38745">MMNENQQDDDNVDEEQISECSHCGTKESDEHRLKKCGPCRQTQYCNIECQRSHWKDHKKQCNARVNAMKHLMKMGNDNEQSEESKATEKSAKQTSKTLKKAAKSGLPIMTISETAFGIVGPGFPLPPGVPQNFALKQEATLQLQRGVSSSGEGLGNKRGEMMYLDYYDDICVNEKEWMDFFVHPKNYIHAEHTCGILGTLATIYRQRGTLKECEEVLNMEDKVLVRYGKNCEASCIREQINCYQSLKHKARIIRYNMCFQQKKYREYCIDAFRELLDYEFKRNLHFDRQEFLFLVHFILNKIPTAKVLKKLTDEEILKCVLAPLKHSNGKITGMC</sequence>
<dbReference type="EMBL" id="KV784361">
    <property type="protein sequence ID" value="OEU14000.1"/>
    <property type="molecule type" value="Genomic_DNA"/>
</dbReference>
<gene>
    <name evidence="7" type="ORF">FRACYDRAFT_242353</name>
</gene>
<evidence type="ECO:0000313" key="7">
    <source>
        <dbReference type="EMBL" id="OEU14000.1"/>
    </source>
</evidence>
<evidence type="ECO:0000256" key="3">
    <source>
        <dbReference type="ARBA" id="ARBA00022833"/>
    </source>
</evidence>
<dbReference type="KEGG" id="fcy:FRACYDRAFT_242353"/>
<evidence type="ECO:0000256" key="4">
    <source>
        <dbReference type="PROSITE-ProRule" id="PRU00134"/>
    </source>
</evidence>
<dbReference type="PROSITE" id="PS01360">
    <property type="entry name" value="ZF_MYND_1"/>
    <property type="match status" value="1"/>
</dbReference>
<feature type="region of interest" description="Disordered" evidence="5">
    <location>
        <begin position="1"/>
        <end position="25"/>
    </location>
</feature>
<organism evidence="7 8">
    <name type="scientific">Fragilariopsis cylindrus CCMP1102</name>
    <dbReference type="NCBI Taxonomy" id="635003"/>
    <lineage>
        <taxon>Eukaryota</taxon>
        <taxon>Sar</taxon>
        <taxon>Stramenopiles</taxon>
        <taxon>Ochrophyta</taxon>
        <taxon>Bacillariophyta</taxon>
        <taxon>Bacillariophyceae</taxon>
        <taxon>Bacillariophycidae</taxon>
        <taxon>Bacillariales</taxon>
        <taxon>Bacillariaceae</taxon>
        <taxon>Fragilariopsis</taxon>
    </lineage>
</organism>
<keyword evidence="3" id="KW-0862">Zinc</keyword>
<feature type="compositionally biased region" description="Basic and acidic residues" evidence="5">
    <location>
        <begin position="82"/>
        <end position="91"/>
    </location>
</feature>
<dbReference type="InParanoid" id="A0A1E7F766"/>
<feature type="region of interest" description="Disordered" evidence="5">
    <location>
        <begin position="75"/>
        <end position="97"/>
    </location>
</feature>
<dbReference type="PROSITE" id="PS50865">
    <property type="entry name" value="ZF_MYND_2"/>
    <property type="match status" value="1"/>
</dbReference>
<evidence type="ECO:0000256" key="5">
    <source>
        <dbReference type="SAM" id="MobiDB-lite"/>
    </source>
</evidence>
<dbReference type="Gene3D" id="6.10.140.2220">
    <property type="match status" value="1"/>
</dbReference>
<dbReference type="GO" id="GO:0008270">
    <property type="term" value="F:zinc ion binding"/>
    <property type="evidence" value="ECO:0007669"/>
    <property type="project" value="UniProtKB-KW"/>
</dbReference>
<evidence type="ECO:0000313" key="8">
    <source>
        <dbReference type="Proteomes" id="UP000095751"/>
    </source>
</evidence>
<keyword evidence="2 4" id="KW-0863">Zinc-finger</keyword>
<dbReference type="Proteomes" id="UP000095751">
    <property type="component" value="Unassembled WGS sequence"/>
</dbReference>
<dbReference type="InterPro" id="IPR002893">
    <property type="entry name" value="Znf_MYND"/>
</dbReference>
<proteinExistence type="predicted"/>
<dbReference type="AlphaFoldDB" id="A0A1E7F766"/>
<dbReference type="SUPFAM" id="SSF144232">
    <property type="entry name" value="HIT/MYND zinc finger-like"/>
    <property type="match status" value="1"/>
</dbReference>
<reference evidence="7 8" key="1">
    <citation type="submission" date="2016-09" db="EMBL/GenBank/DDBJ databases">
        <title>Extensive genetic diversity and differential bi-allelic expression allows diatom success in the polar Southern Ocean.</title>
        <authorList>
            <consortium name="DOE Joint Genome Institute"/>
            <person name="Mock T."/>
            <person name="Otillar R.P."/>
            <person name="Strauss J."/>
            <person name="Dupont C."/>
            <person name="Frickenhaus S."/>
            <person name="Maumus F."/>
            <person name="Mcmullan M."/>
            <person name="Sanges R."/>
            <person name="Schmutz J."/>
            <person name="Toseland A."/>
            <person name="Valas R."/>
            <person name="Veluchamy A."/>
            <person name="Ward B.J."/>
            <person name="Allen A."/>
            <person name="Barry K."/>
            <person name="Falciatore A."/>
            <person name="Ferrante M."/>
            <person name="Fortunato A.E."/>
            <person name="Gloeckner G."/>
            <person name="Gruber A."/>
            <person name="Hipkin R."/>
            <person name="Janech M."/>
            <person name="Kroth P."/>
            <person name="Leese F."/>
            <person name="Lindquist E."/>
            <person name="Lyon B.R."/>
            <person name="Martin J."/>
            <person name="Mayer C."/>
            <person name="Parker M."/>
            <person name="Quesneville H."/>
            <person name="Raymond J."/>
            <person name="Uhlig C."/>
            <person name="Valentin K.U."/>
            <person name="Worden A.Z."/>
            <person name="Armbrust E.V."/>
            <person name="Bowler C."/>
            <person name="Green B."/>
            <person name="Moulton V."/>
            <person name="Van Oosterhout C."/>
            <person name="Grigoriev I."/>
        </authorList>
    </citation>
    <scope>NUCLEOTIDE SEQUENCE [LARGE SCALE GENOMIC DNA]</scope>
    <source>
        <strain evidence="7 8">CCMP1102</strain>
    </source>
</reference>
<evidence type="ECO:0000259" key="6">
    <source>
        <dbReference type="PROSITE" id="PS50865"/>
    </source>
</evidence>
<keyword evidence="8" id="KW-1185">Reference proteome</keyword>
<keyword evidence="1" id="KW-0479">Metal-binding</keyword>
<feature type="compositionally biased region" description="Acidic residues" evidence="5">
    <location>
        <begin position="1"/>
        <end position="17"/>
    </location>
</feature>
<name>A0A1E7F766_9STRA</name>
<evidence type="ECO:0000256" key="2">
    <source>
        <dbReference type="ARBA" id="ARBA00022771"/>
    </source>
</evidence>